<evidence type="ECO:0000313" key="2">
    <source>
        <dbReference type="EMBL" id="POQ01218.1"/>
    </source>
</evidence>
<sequence>MSAAAAEFEAQIDGLQVKGWVAKDGSSYRAYGDFRGERIDVRSTTQSGAESKWRDRANHKANE</sequence>
<feature type="region of interest" description="Disordered" evidence="1">
    <location>
        <begin position="42"/>
        <end position="63"/>
    </location>
</feature>
<name>A0AAE5S2Y0_PSESY</name>
<accession>A0AAE5S2Y0</accession>
<comment type="caution">
    <text evidence="2">The sequence shown here is derived from an EMBL/GenBank/DDBJ whole genome shotgun (WGS) entry which is preliminary data.</text>
</comment>
<dbReference type="AlphaFoldDB" id="A0AAE5S2Y0"/>
<organism evidence="2 3">
    <name type="scientific">Pseudomonas syringae pv. syringae</name>
    <dbReference type="NCBI Taxonomy" id="321"/>
    <lineage>
        <taxon>Bacteria</taxon>
        <taxon>Pseudomonadati</taxon>
        <taxon>Pseudomonadota</taxon>
        <taxon>Gammaproteobacteria</taxon>
        <taxon>Pseudomonadales</taxon>
        <taxon>Pseudomonadaceae</taxon>
        <taxon>Pseudomonas</taxon>
        <taxon>Pseudomonas syringae</taxon>
    </lineage>
</organism>
<evidence type="ECO:0000313" key="3">
    <source>
        <dbReference type="Proteomes" id="UP000237295"/>
    </source>
</evidence>
<dbReference type="EMBL" id="NBAQ01000017">
    <property type="protein sequence ID" value="POQ01218.1"/>
    <property type="molecule type" value="Genomic_DNA"/>
</dbReference>
<gene>
    <name evidence="2" type="ORF">CXB42_23185</name>
</gene>
<feature type="compositionally biased region" description="Basic and acidic residues" evidence="1">
    <location>
        <begin position="51"/>
        <end position="63"/>
    </location>
</feature>
<dbReference type="Proteomes" id="UP000237295">
    <property type="component" value="Unassembled WGS sequence"/>
</dbReference>
<protein>
    <submittedName>
        <fullName evidence="2">Uncharacterized protein</fullName>
    </submittedName>
</protein>
<proteinExistence type="predicted"/>
<reference evidence="2 3" key="1">
    <citation type="submission" date="2017-03" db="EMBL/GenBank/DDBJ databases">
        <authorList>
            <person name="Hulin M.T."/>
        </authorList>
    </citation>
    <scope>NUCLEOTIDE SEQUENCE [LARGE SCALE GENOMIC DNA]</scope>
    <source>
        <strain evidence="2 3">5264</strain>
    </source>
</reference>
<evidence type="ECO:0000256" key="1">
    <source>
        <dbReference type="SAM" id="MobiDB-lite"/>
    </source>
</evidence>